<evidence type="ECO:0000256" key="3">
    <source>
        <dbReference type="ARBA" id="ARBA00022692"/>
    </source>
</evidence>
<dbReference type="InterPro" id="IPR003416">
    <property type="entry name" value="MgtC/SapB/SrpB/YhiD_fam"/>
</dbReference>
<feature type="region of interest" description="Disordered" evidence="6">
    <location>
        <begin position="242"/>
        <end position="267"/>
    </location>
</feature>
<reference evidence="9 10" key="2">
    <citation type="journal article" date="2008" name="Nature">
        <title>The Phaeodactylum genome reveals the evolutionary history of diatom genomes.</title>
        <authorList>
            <person name="Bowler C."/>
            <person name="Allen A.E."/>
            <person name="Badger J.H."/>
            <person name="Grimwood J."/>
            <person name="Jabbari K."/>
            <person name="Kuo A."/>
            <person name="Maheswari U."/>
            <person name="Martens C."/>
            <person name="Maumus F."/>
            <person name="Otillar R.P."/>
            <person name="Rayko E."/>
            <person name="Salamov A."/>
            <person name="Vandepoele K."/>
            <person name="Beszteri B."/>
            <person name="Gruber A."/>
            <person name="Heijde M."/>
            <person name="Katinka M."/>
            <person name="Mock T."/>
            <person name="Valentin K."/>
            <person name="Verret F."/>
            <person name="Berges J.A."/>
            <person name="Brownlee C."/>
            <person name="Cadoret J.P."/>
            <person name="Chiovitti A."/>
            <person name="Choi C.J."/>
            <person name="Coesel S."/>
            <person name="De Martino A."/>
            <person name="Detter J.C."/>
            <person name="Durkin C."/>
            <person name="Falciatore A."/>
            <person name="Fournet J."/>
            <person name="Haruta M."/>
            <person name="Huysman M.J."/>
            <person name="Jenkins B.D."/>
            <person name="Jiroutova K."/>
            <person name="Jorgensen R.E."/>
            <person name="Joubert Y."/>
            <person name="Kaplan A."/>
            <person name="Kroger N."/>
            <person name="Kroth P.G."/>
            <person name="La Roche J."/>
            <person name="Lindquist E."/>
            <person name="Lommer M."/>
            <person name="Martin-Jezequel V."/>
            <person name="Lopez P.J."/>
            <person name="Lucas S."/>
            <person name="Mangogna M."/>
            <person name="McGinnis K."/>
            <person name="Medlin L.K."/>
            <person name="Montsant A."/>
            <person name="Oudot-Le Secq M.P."/>
            <person name="Napoli C."/>
            <person name="Obornik M."/>
            <person name="Parker M.S."/>
            <person name="Petit J.L."/>
            <person name="Porcel B.M."/>
            <person name="Poulsen N."/>
            <person name="Robison M."/>
            <person name="Rychlewski L."/>
            <person name="Rynearson T.A."/>
            <person name="Schmutz J."/>
            <person name="Shapiro H."/>
            <person name="Siaut M."/>
            <person name="Stanley M."/>
            <person name="Sussman M.R."/>
            <person name="Taylor A.R."/>
            <person name="Vardi A."/>
            <person name="von Dassow P."/>
            <person name="Vyverman W."/>
            <person name="Willis A."/>
            <person name="Wyrwicz L.S."/>
            <person name="Rokhsar D.S."/>
            <person name="Weissenbach J."/>
            <person name="Armbrust E.V."/>
            <person name="Green B.R."/>
            <person name="Van de Peer Y."/>
            <person name="Grigoriev I.V."/>
        </authorList>
    </citation>
    <scope>NUCLEOTIDE SEQUENCE [LARGE SCALE GENOMIC DNA]</scope>
    <source>
        <strain evidence="9 10">CCMP1335</strain>
    </source>
</reference>
<dbReference type="AlphaFoldDB" id="B8C3N9"/>
<dbReference type="Proteomes" id="UP000001449">
    <property type="component" value="Chromosome 5"/>
</dbReference>
<feature type="compositionally biased region" description="Polar residues" evidence="6">
    <location>
        <begin position="248"/>
        <end position="257"/>
    </location>
</feature>
<evidence type="ECO:0000256" key="6">
    <source>
        <dbReference type="SAM" id="MobiDB-lite"/>
    </source>
</evidence>
<keyword evidence="5 7" id="KW-0472">Membrane</keyword>
<dbReference type="OMA" id="AMCARIF"/>
<evidence type="ECO:0000256" key="4">
    <source>
        <dbReference type="ARBA" id="ARBA00022989"/>
    </source>
</evidence>
<reference evidence="9 10" key="1">
    <citation type="journal article" date="2004" name="Science">
        <title>The genome of the diatom Thalassiosira pseudonana: ecology, evolution, and metabolism.</title>
        <authorList>
            <person name="Armbrust E.V."/>
            <person name="Berges J.A."/>
            <person name="Bowler C."/>
            <person name="Green B.R."/>
            <person name="Martinez D."/>
            <person name="Putnam N.H."/>
            <person name="Zhou S."/>
            <person name="Allen A.E."/>
            <person name="Apt K.E."/>
            <person name="Bechner M."/>
            <person name="Brzezinski M.A."/>
            <person name="Chaal B.K."/>
            <person name="Chiovitti A."/>
            <person name="Davis A.K."/>
            <person name="Demarest M.S."/>
            <person name="Detter J.C."/>
            <person name="Glavina T."/>
            <person name="Goodstein D."/>
            <person name="Hadi M.Z."/>
            <person name="Hellsten U."/>
            <person name="Hildebrand M."/>
            <person name="Jenkins B.D."/>
            <person name="Jurka J."/>
            <person name="Kapitonov V.V."/>
            <person name="Kroger N."/>
            <person name="Lau W.W."/>
            <person name="Lane T.W."/>
            <person name="Larimer F.W."/>
            <person name="Lippmeier J.C."/>
            <person name="Lucas S."/>
            <person name="Medina M."/>
            <person name="Montsant A."/>
            <person name="Obornik M."/>
            <person name="Parker M.S."/>
            <person name="Palenik B."/>
            <person name="Pazour G.J."/>
            <person name="Richardson P.M."/>
            <person name="Rynearson T.A."/>
            <person name="Saito M.A."/>
            <person name="Schwartz D.C."/>
            <person name="Thamatrakoln K."/>
            <person name="Valentin K."/>
            <person name="Vardi A."/>
            <person name="Wilkerson F.P."/>
            <person name="Rokhsar D.S."/>
        </authorList>
    </citation>
    <scope>NUCLEOTIDE SEQUENCE [LARGE SCALE GENOMIC DNA]</scope>
    <source>
        <strain evidence="9 10">CCMP1335</strain>
    </source>
</reference>
<evidence type="ECO:0000313" key="10">
    <source>
        <dbReference type="Proteomes" id="UP000001449"/>
    </source>
</evidence>
<dbReference type="InterPro" id="IPR049177">
    <property type="entry name" value="MgtC_SapB_SrpB_YhiD_N"/>
</dbReference>
<evidence type="ECO:0000256" key="7">
    <source>
        <dbReference type="SAM" id="Phobius"/>
    </source>
</evidence>
<dbReference type="PaxDb" id="35128-Thaps22877"/>
<keyword evidence="3 7" id="KW-0812">Transmembrane</keyword>
<evidence type="ECO:0000259" key="8">
    <source>
        <dbReference type="Pfam" id="PF02308"/>
    </source>
</evidence>
<dbReference type="GO" id="GO:0005886">
    <property type="term" value="C:plasma membrane"/>
    <property type="evidence" value="ECO:0007669"/>
    <property type="project" value="UniProtKB-SubCell"/>
</dbReference>
<sequence>MTAGSFFTEFTFWKGIFYGCAAIYVVFTAIAVMIEPLLTLPCSYVGEELTFPNVLYVHDPCRTDTRYWRLMGLTPVEASFGRHIVMAVILGSAIGYERKSADRPAGIRTMQLVALAASLFTVNSTFVFMVGPMHWDPARVSAALPSGVGFLGAALICKDVEKDSLTGEVQQIVRGLNTAASVWLSAAVGVACGGGLYFVAAFTTALMLTLLRFGPRSMERTDSFLGTQLPIAVPDRQPVNEETKLTNRRSSLASQKSVRMKPSMNFH</sequence>
<dbReference type="HOGENOM" id="CLU_1167816_0_0_1"/>
<name>B8C3N9_THAPS</name>
<feature type="transmembrane region" description="Helical" evidence="7">
    <location>
        <begin position="12"/>
        <end position="34"/>
    </location>
</feature>
<dbReference type="eggNOG" id="ENOG502S35P">
    <property type="taxonomic scope" value="Eukaryota"/>
</dbReference>
<gene>
    <name evidence="9" type="ORF">THAPSDRAFT_22877</name>
</gene>
<evidence type="ECO:0000256" key="5">
    <source>
        <dbReference type="ARBA" id="ARBA00023136"/>
    </source>
</evidence>
<evidence type="ECO:0000313" key="9">
    <source>
        <dbReference type="EMBL" id="EED92597.1"/>
    </source>
</evidence>
<feature type="transmembrane region" description="Helical" evidence="7">
    <location>
        <begin position="183"/>
        <end position="211"/>
    </location>
</feature>
<dbReference type="PRINTS" id="PR01837">
    <property type="entry name" value="MGTCSAPBPROT"/>
</dbReference>
<dbReference type="GeneID" id="7442259"/>
<dbReference type="KEGG" id="tps:THAPSDRAFT_22877"/>
<keyword evidence="2" id="KW-1003">Cell membrane</keyword>
<dbReference type="InParanoid" id="B8C3N9"/>
<evidence type="ECO:0000256" key="1">
    <source>
        <dbReference type="ARBA" id="ARBA00004651"/>
    </source>
</evidence>
<organism evidence="9 10">
    <name type="scientific">Thalassiosira pseudonana</name>
    <name type="common">Marine diatom</name>
    <name type="synonym">Cyclotella nana</name>
    <dbReference type="NCBI Taxonomy" id="35128"/>
    <lineage>
        <taxon>Eukaryota</taxon>
        <taxon>Sar</taxon>
        <taxon>Stramenopiles</taxon>
        <taxon>Ochrophyta</taxon>
        <taxon>Bacillariophyta</taxon>
        <taxon>Coscinodiscophyceae</taxon>
        <taxon>Thalassiosirophycidae</taxon>
        <taxon>Thalassiosirales</taxon>
        <taxon>Thalassiosiraceae</taxon>
        <taxon>Thalassiosira</taxon>
    </lineage>
</organism>
<proteinExistence type="predicted"/>
<accession>B8C3N9</accession>
<dbReference type="EMBL" id="CM000642">
    <property type="protein sequence ID" value="EED92597.1"/>
    <property type="molecule type" value="Genomic_DNA"/>
</dbReference>
<comment type="subcellular location">
    <subcellularLocation>
        <location evidence="1">Cell membrane</location>
        <topology evidence="1">Multi-pass membrane protein</topology>
    </subcellularLocation>
</comment>
<evidence type="ECO:0000256" key="2">
    <source>
        <dbReference type="ARBA" id="ARBA00022475"/>
    </source>
</evidence>
<protein>
    <recommendedName>
        <fullName evidence="8">MgtC/SapB/SrpB/YhiD N-terminal domain-containing protein</fullName>
    </recommendedName>
</protein>
<feature type="transmembrane region" description="Helical" evidence="7">
    <location>
        <begin position="80"/>
        <end position="97"/>
    </location>
</feature>
<dbReference type="PANTHER" id="PTHR33778">
    <property type="entry name" value="PROTEIN MGTC"/>
    <property type="match status" value="1"/>
</dbReference>
<dbReference type="Pfam" id="PF02308">
    <property type="entry name" value="MgtC"/>
    <property type="match status" value="1"/>
</dbReference>
<dbReference type="PANTHER" id="PTHR33778:SF1">
    <property type="entry name" value="MAGNESIUM TRANSPORTER YHID-RELATED"/>
    <property type="match status" value="1"/>
</dbReference>
<keyword evidence="4 7" id="KW-1133">Transmembrane helix</keyword>
<feature type="transmembrane region" description="Helical" evidence="7">
    <location>
        <begin position="109"/>
        <end position="131"/>
    </location>
</feature>
<dbReference type="RefSeq" id="XP_002290845.1">
    <property type="nucleotide sequence ID" value="XM_002290809.1"/>
</dbReference>
<feature type="domain" description="MgtC/SapB/SrpB/YhiD N-terminal" evidence="8">
    <location>
        <begin position="84"/>
        <end position="214"/>
    </location>
</feature>
<keyword evidence="10" id="KW-1185">Reference proteome</keyword>